<sequence>MGRWAFMKSDIGANRRTMTDCKFLFSNGVITSSPDVPPVATLLQSHPGAYTTTRTHSDGACILFWERHLRRLSNSARILLSRDPRLLFKPEKSELSLPPSLVESSAWDSAVDSLVKDSVDQVLPIALREGLRKEGEELAITALVSGNVEKLRGMESVSGSDSLAEMLDVYVHLAGYVPLAFDRPEGAARLAVVGRGRSVAEAKYSDWVRLRTPLERLRPTSATELLLSNDGDHLLEGCLTNFFVVRRREGKGVGEIPYEVQTAPISDGVLPGIIRQLVLEVCLSKGISVQEVAPSWSERDFWQEAFVTNSLRIMQHVEKIQFPHSWESLEHKAPEEISWEEKQFAMNPGRITAIIQNEVMKKAFVEGYPI</sequence>
<evidence type="ECO:0008006" key="3">
    <source>
        <dbReference type="Google" id="ProtNLM"/>
    </source>
</evidence>
<dbReference type="GO" id="GO:0003824">
    <property type="term" value="F:catalytic activity"/>
    <property type="evidence" value="ECO:0007669"/>
    <property type="project" value="InterPro"/>
</dbReference>
<dbReference type="PANTHER" id="PTHR47703:SF2">
    <property type="entry name" value="D-AMINOACID AMINOTRANSFERASE-LIKE PLP-DEPENDENT ENZYMES SUPERFAMILY PROTEIN"/>
    <property type="match status" value="1"/>
</dbReference>
<protein>
    <recommendedName>
        <fullName evidence="3">D-aminoacid aminotransferase-like PLP-dependent enzymes superfamily protein</fullName>
    </recommendedName>
</protein>
<dbReference type="Proteomes" id="UP001497516">
    <property type="component" value="Chromosome 5"/>
</dbReference>
<name>A0AAV2EN90_9ROSI</name>
<dbReference type="InterPro" id="IPR001544">
    <property type="entry name" value="Aminotrans_IV"/>
</dbReference>
<dbReference type="Gene3D" id="3.20.10.10">
    <property type="entry name" value="D-amino Acid Aminotransferase, subunit A, domain 2"/>
    <property type="match status" value="1"/>
</dbReference>
<organism evidence="1 2">
    <name type="scientific">Linum trigynum</name>
    <dbReference type="NCBI Taxonomy" id="586398"/>
    <lineage>
        <taxon>Eukaryota</taxon>
        <taxon>Viridiplantae</taxon>
        <taxon>Streptophyta</taxon>
        <taxon>Embryophyta</taxon>
        <taxon>Tracheophyta</taxon>
        <taxon>Spermatophyta</taxon>
        <taxon>Magnoliopsida</taxon>
        <taxon>eudicotyledons</taxon>
        <taxon>Gunneridae</taxon>
        <taxon>Pentapetalae</taxon>
        <taxon>rosids</taxon>
        <taxon>fabids</taxon>
        <taxon>Malpighiales</taxon>
        <taxon>Linaceae</taxon>
        <taxon>Linum</taxon>
    </lineage>
</organism>
<dbReference type="InterPro" id="IPR043132">
    <property type="entry name" value="BCAT-like_C"/>
</dbReference>
<dbReference type="Pfam" id="PF01063">
    <property type="entry name" value="Aminotran_4"/>
    <property type="match status" value="1"/>
</dbReference>
<keyword evidence="2" id="KW-1185">Reference proteome</keyword>
<dbReference type="PANTHER" id="PTHR47703">
    <property type="entry name" value="D-AMINOACID AMINOTRANSFERASE-LIKE PLP-DEPENDENT ENZYMES SUPERFAMILY PROTEIN"/>
    <property type="match status" value="1"/>
</dbReference>
<dbReference type="AlphaFoldDB" id="A0AAV2EN90"/>
<dbReference type="InterPro" id="IPR043131">
    <property type="entry name" value="BCAT-like_N"/>
</dbReference>
<proteinExistence type="predicted"/>
<accession>A0AAV2EN90</accession>
<gene>
    <name evidence="1" type="ORF">LTRI10_LOCUS28156</name>
</gene>
<reference evidence="1 2" key="1">
    <citation type="submission" date="2024-04" db="EMBL/GenBank/DDBJ databases">
        <authorList>
            <person name="Fracassetti M."/>
        </authorList>
    </citation>
    <scope>NUCLEOTIDE SEQUENCE [LARGE SCALE GENOMIC DNA]</scope>
</reference>
<dbReference type="InterPro" id="IPR036038">
    <property type="entry name" value="Aminotransferase-like"/>
</dbReference>
<dbReference type="Gene3D" id="3.30.470.10">
    <property type="match status" value="1"/>
</dbReference>
<dbReference type="SUPFAM" id="SSF56752">
    <property type="entry name" value="D-aminoacid aminotransferase-like PLP-dependent enzymes"/>
    <property type="match status" value="1"/>
</dbReference>
<evidence type="ECO:0000313" key="1">
    <source>
        <dbReference type="EMBL" id="CAL1387157.1"/>
    </source>
</evidence>
<evidence type="ECO:0000313" key="2">
    <source>
        <dbReference type="Proteomes" id="UP001497516"/>
    </source>
</evidence>
<dbReference type="EMBL" id="OZ034818">
    <property type="protein sequence ID" value="CAL1387157.1"/>
    <property type="molecule type" value="Genomic_DNA"/>
</dbReference>